<feature type="transmembrane region" description="Helical" evidence="6">
    <location>
        <begin position="7"/>
        <end position="28"/>
    </location>
</feature>
<evidence type="ECO:0000256" key="6">
    <source>
        <dbReference type="RuleBase" id="RU363077"/>
    </source>
</evidence>
<evidence type="ECO:0000256" key="5">
    <source>
        <dbReference type="ARBA" id="ARBA00023136"/>
    </source>
</evidence>
<feature type="transmembrane region" description="Helical" evidence="6">
    <location>
        <begin position="63"/>
        <end position="84"/>
    </location>
</feature>
<feature type="transmembrane region" description="Helical" evidence="6">
    <location>
        <begin position="129"/>
        <end position="149"/>
    </location>
</feature>
<keyword evidence="3 6" id="KW-0812">Transmembrane</keyword>
<feature type="transmembrane region" description="Helical" evidence="6">
    <location>
        <begin position="278"/>
        <end position="298"/>
    </location>
</feature>
<accession>A0A8J5KQ23</accession>
<dbReference type="InterPro" id="IPR000620">
    <property type="entry name" value="EamA_dom"/>
</dbReference>
<evidence type="ECO:0000256" key="1">
    <source>
        <dbReference type="ARBA" id="ARBA00004141"/>
    </source>
</evidence>
<dbReference type="OrthoDB" id="1718296at2759"/>
<reference evidence="8 9" key="1">
    <citation type="submission" date="2020-08" db="EMBL/GenBank/DDBJ databases">
        <title>Plant Genome Project.</title>
        <authorList>
            <person name="Zhang R.-G."/>
        </authorList>
    </citation>
    <scope>NUCLEOTIDE SEQUENCE [LARGE SCALE GENOMIC DNA]</scope>
    <source>
        <tissue evidence="8">Rhizome</tissue>
    </source>
</reference>
<sequence length="348" mass="38036">MDACKPYLASVLVQLTYTGFYVISKFIFDKGVNTYIFVFYRQAAASLLLAPVALVFERKKAPPLTLSIAVKLFLHALLGITWSLNMNNIGLKNTSASVASACSNTVPVFTFFLALLLGMETFKLKSLSGAGKAVGITLCLAGVMIIAFYKGPHIPPVHLHGHHGHSEGSMNHESTPSMATWIKGSLFTISSNLTWSMWLVLQGKILKEYPSKLLFTTLQSIFSTLQSLAVAMAFEREISKWKLHLDMGLVAIMYGGFIVTGVAFYLQSWIIEKKGPVFVAIFTPLALVFTMICSTILLGEMISLGSVIGGFLMVGGLYGVLWGKSKESMVCELPIRDEKVNVLVKETA</sequence>
<evidence type="ECO:0000313" key="9">
    <source>
        <dbReference type="Proteomes" id="UP000734854"/>
    </source>
</evidence>
<feature type="transmembrane region" description="Helical" evidence="6">
    <location>
        <begin position="246"/>
        <end position="266"/>
    </location>
</feature>
<keyword evidence="5 6" id="KW-0472">Membrane</keyword>
<comment type="similarity">
    <text evidence="2 6">Belongs to the drug/metabolite transporter (DMT) superfamily. Plant drug/metabolite exporter (P-DME) (TC 2.A.7.4) family.</text>
</comment>
<keyword evidence="4 6" id="KW-1133">Transmembrane helix</keyword>
<dbReference type="PANTHER" id="PTHR31218">
    <property type="entry name" value="WAT1-RELATED PROTEIN"/>
    <property type="match status" value="1"/>
</dbReference>
<feature type="transmembrane region" description="Helical" evidence="6">
    <location>
        <begin position="213"/>
        <end position="234"/>
    </location>
</feature>
<dbReference type="InterPro" id="IPR030184">
    <property type="entry name" value="WAT1-related"/>
</dbReference>
<evidence type="ECO:0000313" key="8">
    <source>
        <dbReference type="EMBL" id="KAG6488404.1"/>
    </source>
</evidence>
<feature type="transmembrane region" description="Helical" evidence="6">
    <location>
        <begin position="304"/>
        <end position="323"/>
    </location>
</feature>
<feature type="domain" description="EamA" evidence="7">
    <location>
        <begin position="183"/>
        <end position="321"/>
    </location>
</feature>
<feature type="transmembrane region" description="Helical" evidence="6">
    <location>
        <begin position="34"/>
        <end position="56"/>
    </location>
</feature>
<evidence type="ECO:0000256" key="2">
    <source>
        <dbReference type="ARBA" id="ARBA00007635"/>
    </source>
</evidence>
<feature type="domain" description="EamA" evidence="7">
    <location>
        <begin position="7"/>
        <end position="146"/>
    </location>
</feature>
<dbReference type="EMBL" id="JACMSC010000014">
    <property type="protein sequence ID" value="KAG6488404.1"/>
    <property type="molecule type" value="Genomic_DNA"/>
</dbReference>
<organism evidence="8 9">
    <name type="scientific">Zingiber officinale</name>
    <name type="common">Ginger</name>
    <name type="synonym">Amomum zingiber</name>
    <dbReference type="NCBI Taxonomy" id="94328"/>
    <lineage>
        <taxon>Eukaryota</taxon>
        <taxon>Viridiplantae</taxon>
        <taxon>Streptophyta</taxon>
        <taxon>Embryophyta</taxon>
        <taxon>Tracheophyta</taxon>
        <taxon>Spermatophyta</taxon>
        <taxon>Magnoliopsida</taxon>
        <taxon>Liliopsida</taxon>
        <taxon>Zingiberales</taxon>
        <taxon>Zingiberaceae</taxon>
        <taxon>Zingiber</taxon>
    </lineage>
</organism>
<comment type="subcellular location">
    <subcellularLocation>
        <location evidence="1 6">Membrane</location>
        <topology evidence="1 6">Multi-pass membrane protein</topology>
    </subcellularLocation>
</comment>
<name>A0A8J5KQ23_ZINOF</name>
<dbReference type="GO" id="GO:0022857">
    <property type="term" value="F:transmembrane transporter activity"/>
    <property type="evidence" value="ECO:0007669"/>
    <property type="project" value="InterPro"/>
</dbReference>
<protein>
    <recommendedName>
        <fullName evidence="6">WAT1-related protein</fullName>
    </recommendedName>
</protein>
<dbReference type="GO" id="GO:0016020">
    <property type="term" value="C:membrane"/>
    <property type="evidence" value="ECO:0007669"/>
    <property type="project" value="UniProtKB-SubCell"/>
</dbReference>
<gene>
    <name evidence="8" type="ORF">ZIOFF_049647</name>
</gene>
<evidence type="ECO:0000256" key="4">
    <source>
        <dbReference type="ARBA" id="ARBA00022989"/>
    </source>
</evidence>
<dbReference type="Proteomes" id="UP000734854">
    <property type="component" value="Unassembled WGS sequence"/>
</dbReference>
<evidence type="ECO:0000256" key="3">
    <source>
        <dbReference type="ARBA" id="ARBA00022692"/>
    </source>
</evidence>
<dbReference type="Pfam" id="PF00892">
    <property type="entry name" value="EamA"/>
    <property type="match status" value="2"/>
</dbReference>
<feature type="transmembrane region" description="Helical" evidence="6">
    <location>
        <begin position="180"/>
        <end position="201"/>
    </location>
</feature>
<comment type="caution">
    <text evidence="8">The sequence shown here is derived from an EMBL/GenBank/DDBJ whole genome shotgun (WGS) entry which is preliminary data.</text>
</comment>
<feature type="transmembrane region" description="Helical" evidence="6">
    <location>
        <begin position="96"/>
        <end position="117"/>
    </location>
</feature>
<evidence type="ECO:0000259" key="7">
    <source>
        <dbReference type="Pfam" id="PF00892"/>
    </source>
</evidence>
<dbReference type="AlphaFoldDB" id="A0A8J5KQ23"/>
<keyword evidence="9" id="KW-1185">Reference proteome</keyword>
<proteinExistence type="inferred from homology"/>